<keyword evidence="8" id="KW-1185">Reference proteome</keyword>
<evidence type="ECO:0000256" key="2">
    <source>
        <dbReference type="ARBA" id="ARBA00022692"/>
    </source>
</evidence>
<dbReference type="Proteomes" id="UP000481033">
    <property type="component" value="Unassembled WGS sequence"/>
</dbReference>
<protein>
    <submittedName>
        <fullName evidence="7">Rhomboid family intramembrane serine protease</fullName>
    </submittedName>
</protein>
<keyword evidence="7" id="KW-0645">Protease</keyword>
<comment type="caution">
    <text evidence="7">The sequence shown here is derived from an EMBL/GenBank/DDBJ whole genome shotgun (WGS) entry which is preliminary data.</text>
</comment>
<dbReference type="GO" id="GO:0004252">
    <property type="term" value="F:serine-type endopeptidase activity"/>
    <property type="evidence" value="ECO:0007669"/>
    <property type="project" value="InterPro"/>
</dbReference>
<sequence>MSSDRPLLSELKSATVARFQLLGIILITLWCIEIIDFLVFGGHLDRYGIRPRSIDGIWGILFAPFLHGGFNHLLANTVPMLTLSWWVMLRSIDTWIKATVMITILGGASTWLLGSLFSLGSTVHIGASGLIFGYLGFLVARGYYERTMGAIAISLFILVTYGAMFWGVLPTQPGISWESHLFGFISGIVAAYWLTSKPDIISDR</sequence>
<accession>A0A6M0RK67</accession>
<reference evidence="7 8" key="1">
    <citation type="journal article" date="2020" name="Microb. Ecol.">
        <title>Ecogenomics of the Marine Benthic Filamentous Cyanobacterium Adonisia.</title>
        <authorList>
            <person name="Walter J.M."/>
            <person name="Coutinho F.H."/>
            <person name="Leomil L."/>
            <person name="Hargreaves P.I."/>
            <person name="Campeao M.E."/>
            <person name="Vieira V.V."/>
            <person name="Silva B.S."/>
            <person name="Fistarol G.O."/>
            <person name="Salomon P.S."/>
            <person name="Sawabe T."/>
            <person name="Mino S."/>
            <person name="Hosokawa M."/>
            <person name="Miyashita H."/>
            <person name="Maruyama F."/>
            <person name="van Verk M.C."/>
            <person name="Dutilh B.E."/>
            <person name="Thompson C.C."/>
            <person name="Thompson F.L."/>
        </authorList>
    </citation>
    <scope>NUCLEOTIDE SEQUENCE [LARGE SCALE GENOMIC DNA]</scope>
    <source>
        <strain evidence="7 8">CCMR0081</strain>
    </source>
</reference>
<dbReference type="InterPro" id="IPR022764">
    <property type="entry name" value="Peptidase_S54_rhomboid_dom"/>
</dbReference>
<dbReference type="PANTHER" id="PTHR43731:SF9">
    <property type="entry name" value="SLR1461 PROTEIN"/>
    <property type="match status" value="1"/>
</dbReference>
<evidence type="ECO:0000259" key="6">
    <source>
        <dbReference type="Pfam" id="PF01694"/>
    </source>
</evidence>
<dbReference type="InterPro" id="IPR035952">
    <property type="entry name" value="Rhomboid-like_sf"/>
</dbReference>
<keyword evidence="2 5" id="KW-0812">Transmembrane</keyword>
<dbReference type="Pfam" id="PF01694">
    <property type="entry name" value="Rhomboid"/>
    <property type="match status" value="1"/>
</dbReference>
<feature type="transmembrane region" description="Helical" evidence="5">
    <location>
        <begin position="95"/>
        <end position="117"/>
    </location>
</feature>
<feature type="transmembrane region" description="Helical" evidence="5">
    <location>
        <begin position="21"/>
        <end position="44"/>
    </location>
</feature>
<evidence type="ECO:0000256" key="3">
    <source>
        <dbReference type="ARBA" id="ARBA00022989"/>
    </source>
</evidence>
<dbReference type="GO" id="GO:0006508">
    <property type="term" value="P:proteolysis"/>
    <property type="evidence" value="ECO:0007669"/>
    <property type="project" value="UniProtKB-KW"/>
</dbReference>
<proteinExistence type="predicted"/>
<keyword evidence="3 5" id="KW-1133">Transmembrane helix</keyword>
<keyword evidence="7" id="KW-0378">Hydrolase</keyword>
<evidence type="ECO:0000256" key="4">
    <source>
        <dbReference type="ARBA" id="ARBA00023136"/>
    </source>
</evidence>
<name>A0A6M0RK67_9CYAN</name>
<feature type="domain" description="Peptidase S54 rhomboid" evidence="6">
    <location>
        <begin position="57"/>
        <end position="195"/>
    </location>
</feature>
<dbReference type="Gene3D" id="1.20.1540.10">
    <property type="entry name" value="Rhomboid-like"/>
    <property type="match status" value="1"/>
</dbReference>
<organism evidence="7 8">
    <name type="scientific">Adonisia turfae CCMR0081</name>
    <dbReference type="NCBI Taxonomy" id="2292702"/>
    <lineage>
        <taxon>Bacteria</taxon>
        <taxon>Bacillati</taxon>
        <taxon>Cyanobacteriota</taxon>
        <taxon>Adonisia</taxon>
        <taxon>Adonisia turfae</taxon>
    </lineage>
</organism>
<evidence type="ECO:0000313" key="8">
    <source>
        <dbReference type="Proteomes" id="UP000481033"/>
    </source>
</evidence>
<dbReference type="InterPro" id="IPR050925">
    <property type="entry name" value="Rhomboid_protease_S54"/>
</dbReference>
<feature type="transmembrane region" description="Helical" evidence="5">
    <location>
        <begin position="151"/>
        <end position="169"/>
    </location>
</feature>
<evidence type="ECO:0000256" key="1">
    <source>
        <dbReference type="ARBA" id="ARBA00004141"/>
    </source>
</evidence>
<gene>
    <name evidence="7" type="ORF">DXZ20_12900</name>
</gene>
<feature type="transmembrane region" description="Helical" evidence="5">
    <location>
        <begin position="56"/>
        <end position="74"/>
    </location>
</feature>
<evidence type="ECO:0000256" key="5">
    <source>
        <dbReference type="SAM" id="Phobius"/>
    </source>
</evidence>
<dbReference type="SUPFAM" id="SSF144091">
    <property type="entry name" value="Rhomboid-like"/>
    <property type="match status" value="1"/>
</dbReference>
<dbReference type="EMBL" id="QXHD01000004">
    <property type="protein sequence ID" value="NEZ56559.1"/>
    <property type="molecule type" value="Genomic_DNA"/>
</dbReference>
<evidence type="ECO:0000313" key="7">
    <source>
        <dbReference type="EMBL" id="NEZ56559.1"/>
    </source>
</evidence>
<feature type="transmembrane region" description="Helical" evidence="5">
    <location>
        <begin position="175"/>
        <end position="194"/>
    </location>
</feature>
<keyword evidence="4 5" id="KW-0472">Membrane</keyword>
<feature type="transmembrane region" description="Helical" evidence="5">
    <location>
        <begin position="123"/>
        <end position="144"/>
    </location>
</feature>
<dbReference type="PANTHER" id="PTHR43731">
    <property type="entry name" value="RHOMBOID PROTEASE"/>
    <property type="match status" value="1"/>
</dbReference>
<comment type="subcellular location">
    <subcellularLocation>
        <location evidence="1">Membrane</location>
        <topology evidence="1">Multi-pass membrane protein</topology>
    </subcellularLocation>
</comment>
<dbReference type="GO" id="GO:0016020">
    <property type="term" value="C:membrane"/>
    <property type="evidence" value="ECO:0007669"/>
    <property type="project" value="UniProtKB-SubCell"/>
</dbReference>
<dbReference type="AlphaFoldDB" id="A0A6M0RK67"/>